<dbReference type="PANTHER" id="PTHR46091">
    <property type="entry name" value="BLR7054 PROTEIN"/>
    <property type="match status" value="1"/>
</dbReference>
<dbReference type="SUPFAM" id="SSF51905">
    <property type="entry name" value="FAD/NAD(P)-binding domain"/>
    <property type="match status" value="1"/>
</dbReference>
<evidence type="ECO:0000256" key="5">
    <source>
        <dbReference type="ARBA" id="ARBA00023027"/>
    </source>
</evidence>
<evidence type="ECO:0000256" key="1">
    <source>
        <dbReference type="ARBA" id="ARBA00022630"/>
    </source>
</evidence>
<organism evidence="6 7">
    <name type="scientific">Undibacterium cyanobacteriorum</name>
    <dbReference type="NCBI Taxonomy" id="3073561"/>
    <lineage>
        <taxon>Bacteria</taxon>
        <taxon>Pseudomonadati</taxon>
        <taxon>Pseudomonadota</taxon>
        <taxon>Betaproteobacteria</taxon>
        <taxon>Burkholderiales</taxon>
        <taxon>Oxalobacteraceae</taxon>
        <taxon>Undibacterium</taxon>
    </lineage>
</organism>
<keyword evidence="5" id="KW-0520">NAD</keyword>
<keyword evidence="4" id="KW-0521">NADP</keyword>
<sequence length="540" mass="60036">MTSVVPDRYREYTEEHYDAIVVGAGIGGLTSAALLAQKGLSVLVVEMHYELGGCATVFSRVGKGQGYEFDVGLHYIGDCEREGLIPRILRGAGVEHVDFIEQDPAGFDSLYFPDFEFRIPRGAEQFKQRLLELFPREKKGIERYFKLLDQVWSIMGVHGRALKALQVYPRCMLALRHINATVAEFLDTCTHDQRLRAILTGQLGVYHQPPSRASLMGHAGVTMHFMQGSFYPAGGGQVISDRLAEAIESKGNKILLRTKVQRMLIEGGRVVGVEFSNKALGTRCAYAPIVISNADLKQTMLNLVGESEISTRTAERTKAYEMSPGMGVVYLGIRRDLAKEGMRNTNLRIYPSYDFETAYRDVQNDVFSERPHVFVGNASLKDPHNPKVAPEGITNLQLMSVTPSSFSAWKITEQEYKDGSYRKNPRYLELKEKFAAAVIRETERVIPNLSRDIVFQEVSTPITMMRYTDASNGTSYGMSLIPSQFLHNRPGAKTDIKGLLMCGANMRNGHGIFGAMTSGVEAAAMVVGKRFGQDVLSGRF</sequence>
<keyword evidence="7" id="KW-1185">Reference proteome</keyword>
<reference evidence="6" key="1">
    <citation type="submission" date="2023-09" db="EMBL/GenBank/DDBJ databases">
        <title>Undibacterium sp. 20NA77.5 isolated from freshwater.</title>
        <authorList>
            <person name="Le V."/>
            <person name="Ko S.-R."/>
            <person name="Ahn C.-Y."/>
            <person name="Oh H.-M."/>
        </authorList>
    </citation>
    <scope>NUCLEOTIDE SEQUENCE</scope>
    <source>
        <strain evidence="6">20NA77.5</strain>
    </source>
</reference>
<dbReference type="RefSeq" id="WP_309483031.1">
    <property type="nucleotide sequence ID" value="NZ_CP133720.1"/>
</dbReference>
<name>A0ABY9RMA8_9BURK</name>
<evidence type="ECO:0000256" key="2">
    <source>
        <dbReference type="ARBA" id="ARBA00022729"/>
    </source>
</evidence>
<evidence type="ECO:0000313" key="6">
    <source>
        <dbReference type="EMBL" id="WMW81552.1"/>
    </source>
</evidence>
<keyword evidence="2" id="KW-0732">Signal</keyword>
<dbReference type="Pfam" id="PF13450">
    <property type="entry name" value="NAD_binding_8"/>
    <property type="match status" value="1"/>
</dbReference>
<dbReference type="PRINTS" id="PR00411">
    <property type="entry name" value="PNDRDTASEI"/>
</dbReference>
<dbReference type="InterPro" id="IPR036188">
    <property type="entry name" value="FAD/NAD-bd_sf"/>
</dbReference>
<evidence type="ECO:0000256" key="4">
    <source>
        <dbReference type="ARBA" id="ARBA00022857"/>
    </source>
</evidence>
<dbReference type="EMBL" id="CP133720">
    <property type="protein sequence ID" value="WMW81552.1"/>
    <property type="molecule type" value="Genomic_DNA"/>
</dbReference>
<dbReference type="PANTHER" id="PTHR46091:SF3">
    <property type="entry name" value="AMINE OXIDASE DOMAIN-CONTAINING PROTEIN"/>
    <property type="match status" value="1"/>
</dbReference>
<keyword evidence="3" id="KW-0274">FAD</keyword>
<protein>
    <submittedName>
        <fullName evidence="6">NAD(P)/FAD-dependent oxidoreductase</fullName>
    </submittedName>
</protein>
<evidence type="ECO:0000313" key="7">
    <source>
        <dbReference type="Proteomes" id="UP001181355"/>
    </source>
</evidence>
<dbReference type="InterPro" id="IPR052206">
    <property type="entry name" value="Retinol_saturase"/>
</dbReference>
<keyword evidence="1" id="KW-0285">Flavoprotein</keyword>
<dbReference type="Proteomes" id="UP001181355">
    <property type="component" value="Chromosome"/>
</dbReference>
<accession>A0ABY9RMA8</accession>
<dbReference type="Gene3D" id="3.50.50.60">
    <property type="entry name" value="FAD/NAD(P)-binding domain"/>
    <property type="match status" value="2"/>
</dbReference>
<proteinExistence type="predicted"/>
<evidence type="ECO:0000256" key="3">
    <source>
        <dbReference type="ARBA" id="ARBA00022827"/>
    </source>
</evidence>
<gene>
    <name evidence="6" type="ORF">RF679_04530</name>
</gene>